<dbReference type="Pfam" id="PF00004">
    <property type="entry name" value="AAA"/>
    <property type="match status" value="1"/>
</dbReference>
<keyword evidence="5" id="KW-0460">Magnesium</keyword>
<dbReference type="InterPro" id="IPR050747">
    <property type="entry name" value="Mitochondrial_chaperone_BCS1"/>
</dbReference>
<reference evidence="9" key="1">
    <citation type="journal article" date="2022" name="Plant J.">
        <title>Strategies of tolerance reflected in two North American maple genomes.</title>
        <authorList>
            <person name="McEvoy S.L."/>
            <person name="Sezen U.U."/>
            <person name="Trouern-Trend A."/>
            <person name="McMahon S.M."/>
            <person name="Schaberg P.G."/>
            <person name="Yang J."/>
            <person name="Wegrzyn J.L."/>
            <person name="Swenson N.G."/>
        </authorList>
    </citation>
    <scope>NUCLEOTIDE SEQUENCE</scope>
    <source>
        <strain evidence="9">91603</strain>
    </source>
</reference>
<proteinExistence type="inferred from homology"/>
<dbReference type="AlphaFoldDB" id="A0AAD5IVC8"/>
<dbReference type="Gene3D" id="6.10.280.40">
    <property type="match status" value="1"/>
</dbReference>
<evidence type="ECO:0000256" key="5">
    <source>
        <dbReference type="ARBA" id="ARBA00022842"/>
    </source>
</evidence>
<gene>
    <name evidence="9" type="ORF">LWI28_018592</name>
</gene>
<evidence type="ECO:0000256" key="7">
    <source>
        <dbReference type="RuleBase" id="RU003651"/>
    </source>
</evidence>
<keyword evidence="10" id="KW-1185">Reference proteome</keyword>
<dbReference type="Gene3D" id="3.40.50.300">
    <property type="entry name" value="P-loop containing nucleotide triphosphate hydrolases"/>
    <property type="match status" value="1"/>
</dbReference>
<evidence type="ECO:0000256" key="1">
    <source>
        <dbReference type="ARBA" id="ARBA00001946"/>
    </source>
</evidence>
<name>A0AAD5IVC8_ACENE</name>
<dbReference type="InterPro" id="IPR003593">
    <property type="entry name" value="AAA+_ATPase"/>
</dbReference>
<comment type="cofactor">
    <cofactor evidence="1">
        <name>Mg(2+)</name>
        <dbReference type="ChEBI" id="CHEBI:18420"/>
    </cofactor>
</comment>
<dbReference type="InterPro" id="IPR003959">
    <property type="entry name" value="ATPase_AAA_core"/>
</dbReference>
<comment type="caution">
    <text evidence="9">The sequence shown here is derived from an EMBL/GenBank/DDBJ whole genome shotgun (WGS) entry which is preliminary data.</text>
</comment>
<comment type="catalytic activity">
    <reaction evidence="6">
        <text>ATP + H2O = ADP + phosphate + H(+)</text>
        <dbReference type="Rhea" id="RHEA:13065"/>
        <dbReference type="ChEBI" id="CHEBI:15377"/>
        <dbReference type="ChEBI" id="CHEBI:15378"/>
        <dbReference type="ChEBI" id="CHEBI:30616"/>
        <dbReference type="ChEBI" id="CHEBI:43474"/>
        <dbReference type="ChEBI" id="CHEBI:456216"/>
    </reaction>
</comment>
<evidence type="ECO:0000313" key="9">
    <source>
        <dbReference type="EMBL" id="KAI9177737.1"/>
    </source>
</evidence>
<keyword evidence="4 7" id="KW-0067">ATP-binding</keyword>
<dbReference type="PANTHER" id="PTHR23070">
    <property type="entry name" value="BCS1 AAA-TYPE ATPASE"/>
    <property type="match status" value="1"/>
</dbReference>
<dbReference type="SUPFAM" id="SSF52540">
    <property type="entry name" value="P-loop containing nucleoside triphosphate hydrolases"/>
    <property type="match status" value="1"/>
</dbReference>
<reference evidence="9" key="2">
    <citation type="submission" date="2023-02" db="EMBL/GenBank/DDBJ databases">
        <authorList>
            <person name="Swenson N.G."/>
            <person name="Wegrzyn J.L."/>
            <person name="Mcevoy S.L."/>
        </authorList>
    </citation>
    <scope>NUCLEOTIDE SEQUENCE</scope>
    <source>
        <strain evidence="9">91603</strain>
        <tissue evidence="9">Leaf</tissue>
    </source>
</reference>
<dbReference type="Pfam" id="PF14363">
    <property type="entry name" value="AAA_assoc"/>
    <property type="match status" value="1"/>
</dbReference>
<accession>A0AAD5IVC8</accession>
<dbReference type="InterPro" id="IPR003960">
    <property type="entry name" value="ATPase_AAA_CS"/>
</dbReference>
<evidence type="ECO:0000256" key="6">
    <source>
        <dbReference type="ARBA" id="ARBA00049360"/>
    </source>
</evidence>
<sequence length="421" mass="48008">MIAMVQKQSGDMGASLATILFVWTILKDHFPSILNNYIKKHFHKLVRFVSPYIDITFHEHGETFSHNEAFSAIKSYLSTKASSWASSFKADFIKQSKSLILSVDDHEEVTDEFRGVKVWWVLENKQKHSETQEKGKALALKNRQRKMYSNNPCIDGNNWRRWSFVYFDHPATFDTLAMESKKKEEIMNDLKKFSEAKEYYAKIGKAWKRGYLLYGPPGTGKSTMIAAMANFLNYDVYDLELTIVKNNRELRSLLITTSSKSLIVIEDIDCSLNLTSQRQSKSDSESKSSEVTLSGLLNFIDGLCSASGAERIVVFTTNHVDKLDPALIRRGRMDKHIAMSYCCFEAFKVLAKNYLDIDSHELFAEIDSLLAETNMTPADVAENIIPKSREEEDNIADSCLKNLIKALKEVKPVKGEEEERV</sequence>
<protein>
    <recommendedName>
        <fullName evidence="8">AAA+ ATPase domain-containing protein</fullName>
    </recommendedName>
</protein>
<dbReference type="InterPro" id="IPR025753">
    <property type="entry name" value="AAA_N_dom"/>
</dbReference>
<dbReference type="InterPro" id="IPR058017">
    <property type="entry name" value="At3g28540-like_C"/>
</dbReference>
<evidence type="ECO:0000256" key="2">
    <source>
        <dbReference type="ARBA" id="ARBA00007448"/>
    </source>
</evidence>
<dbReference type="InterPro" id="IPR027417">
    <property type="entry name" value="P-loop_NTPase"/>
</dbReference>
<comment type="similarity">
    <text evidence="2">Belongs to the AAA ATPase family. BCS1 subfamily.</text>
</comment>
<dbReference type="Pfam" id="PF25568">
    <property type="entry name" value="AAA_lid_At3g28540"/>
    <property type="match status" value="1"/>
</dbReference>
<evidence type="ECO:0000259" key="8">
    <source>
        <dbReference type="SMART" id="SM00382"/>
    </source>
</evidence>
<dbReference type="PROSITE" id="PS00674">
    <property type="entry name" value="AAA"/>
    <property type="match status" value="1"/>
</dbReference>
<feature type="domain" description="AAA+ ATPase" evidence="8">
    <location>
        <begin position="207"/>
        <end position="343"/>
    </location>
</feature>
<dbReference type="Proteomes" id="UP001064489">
    <property type="component" value="Chromosome 5"/>
</dbReference>
<dbReference type="EMBL" id="JAJSOW010000102">
    <property type="protein sequence ID" value="KAI9177737.1"/>
    <property type="molecule type" value="Genomic_DNA"/>
</dbReference>
<organism evidence="9 10">
    <name type="scientific">Acer negundo</name>
    <name type="common">Box elder</name>
    <dbReference type="NCBI Taxonomy" id="4023"/>
    <lineage>
        <taxon>Eukaryota</taxon>
        <taxon>Viridiplantae</taxon>
        <taxon>Streptophyta</taxon>
        <taxon>Embryophyta</taxon>
        <taxon>Tracheophyta</taxon>
        <taxon>Spermatophyta</taxon>
        <taxon>Magnoliopsida</taxon>
        <taxon>eudicotyledons</taxon>
        <taxon>Gunneridae</taxon>
        <taxon>Pentapetalae</taxon>
        <taxon>rosids</taxon>
        <taxon>malvids</taxon>
        <taxon>Sapindales</taxon>
        <taxon>Sapindaceae</taxon>
        <taxon>Hippocastanoideae</taxon>
        <taxon>Acereae</taxon>
        <taxon>Acer</taxon>
    </lineage>
</organism>
<keyword evidence="3" id="KW-0378">Hydrolase</keyword>
<dbReference type="CDD" id="cd19510">
    <property type="entry name" value="RecA-like_BCS1"/>
    <property type="match status" value="1"/>
</dbReference>
<dbReference type="GO" id="GO:0016887">
    <property type="term" value="F:ATP hydrolysis activity"/>
    <property type="evidence" value="ECO:0007669"/>
    <property type="project" value="InterPro"/>
</dbReference>
<evidence type="ECO:0000256" key="4">
    <source>
        <dbReference type="ARBA" id="ARBA00022840"/>
    </source>
</evidence>
<evidence type="ECO:0000256" key="3">
    <source>
        <dbReference type="ARBA" id="ARBA00022801"/>
    </source>
</evidence>
<evidence type="ECO:0000313" key="10">
    <source>
        <dbReference type="Proteomes" id="UP001064489"/>
    </source>
</evidence>
<dbReference type="GO" id="GO:0005524">
    <property type="term" value="F:ATP binding"/>
    <property type="evidence" value="ECO:0007669"/>
    <property type="project" value="UniProtKB-KW"/>
</dbReference>
<dbReference type="SMART" id="SM00382">
    <property type="entry name" value="AAA"/>
    <property type="match status" value="1"/>
</dbReference>
<keyword evidence="7" id="KW-0547">Nucleotide-binding</keyword>
<dbReference type="GO" id="GO:0006950">
    <property type="term" value="P:response to stress"/>
    <property type="evidence" value="ECO:0007669"/>
    <property type="project" value="UniProtKB-ARBA"/>
</dbReference>